<dbReference type="InterPro" id="IPR007831">
    <property type="entry name" value="T2SS_GspE_N"/>
</dbReference>
<gene>
    <name evidence="5" type="ORF">ACFOEK_13110</name>
</gene>
<dbReference type="PANTHER" id="PTHR30258:SF3">
    <property type="entry name" value="SLL1921 PROTEIN"/>
    <property type="match status" value="1"/>
</dbReference>
<dbReference type="SUPFAM" id="SSF160246">
    <property type="entry name" value="EspE N-terminal domain-like"/>
    <property type="match status" value="1"/>
</dbReference>
<comment type="similarity">
    <text evidence="1">Belongs to the GSP E family.</text>
</comment>
<evidence type="ECO:0000259" key="4">
    <source>
        <dbReference type="PROSITE" id="PS00662"/>
    </source>
</evidence>
<dbReference type="PANTHER" id="PTHR30258">
    <property type="entry name" value="TYPE II SECRETION SYSTEM PROTEIN GSPE-RELATED"/>
    <property type="match status" value="1"/>
</dbReference>
<dbReference type="Gene3D" id="3.30.450.90">
    <property type="match status" value="1"/>
</dbReference>
<proteinExistence type="inferred from homology"/>
<keyword evidence="2" id="KW-0547">Nucleotide-binding</keyword>
<dbReference type="EMBL" id="JBHRSZ010000005">
    <property type="protein sequence ID" value="MFC3151974.1"/>
    <property type="molecule type" value="Genomic_DNA"/>
</dbReference>
<evidence type="ECO:0000256" key="3">
    <source>
        <dbReference type="ARBA" id="ARBA00022840"/>
    </source>
</evidence>
<feature type="domain" description="Bacterial type II secretion system protein E" evidence="4">
    <location>
        <begin position="553"/>
        <end position="567"/>
    </location>
</feature>
<dbReference type="PROSITE" id="PS00662">
    <property type="entry name" value="T2SP_E"/>
    <property type="match status" value="1"/>
</dbReference>
<dbReference type="InterPro" id="IPR027417">
    <property type="entry name" value="P-loop_NTPase"/>
</dbReference>
<dbReference type="Pfam" id="PF05157">
    <property type="entry name" value="MshEN"/>
    <property type="match status" value="1"/>
</dbReference>
<dbReference type="InterPro" id="IPR037257">
    <property type="entry name" value="T2SS_E_N_sf"/>
</dbReference>
<dbReference type="InterPro" id="IPR001482">
    <property type="entry name" value="T2SS/T4SS_dom"/>
</dbReference>
<sequence length="731" mass="81661">MLSDLSSWCSPPDGCGKDMTLDQPPVSYFRCDQKGGSAVLLTFDAQEGTVTLFEGGKKRTDLLSDYRAIVFSDPLLDVDSDVEQEARCYEFVFSDKEVFVSRAIAVMECEGVLHVFRVHDDNVYRVIIPRTHLHQYHEKTSTSPVVGEKLQSISVPITSRSQLGEMLRGGLLPTRRNILDQMRHNESLTEQEYSQLKIEFQGNHKDTDVIQYLLSSGVYAEPAIQFARAQSIGLPYVEVDQLEPDKKAIALFDETTARNLHIFPIMFHKDRVVVAMINPADYGVMTQLRFLVGKDIEPVVTNERALRHAIDNLYSPLSSDEIFIQAEASVEPDVVHDGGTPETDSDQGSDKPTVRLVANILSDAINKKASDIHIRPQEKHVDLIFRINGSLITIKRFSRSMLSSLVSRIKIIGQMNVAEHRLPQDGRTHLKHSGKDVDLRISILPSVYGESVVMRILDTSAGLKGMDEIGFSESDQEKFAHLINRSSGMILVTGPTGSGKSTTLYAALKEISKRNVNVITVEDPVEYHMPDILQVQVKSKIDMTFARVLRQMLRHDPDVIMVGEIRDRETALIASESALTGHIVLSTLHTNSASLTISRLLEMGIEPYMINSSLAAVLAQRLVRTNCPHCSEEYRPDPAMCDLMNVSHDDVFYKGKGCVDCMQTGVLGRRAVYELLQIGSEMRRLIVSDPNPVQLEELARKEGMKPLTECAVDLAKQGVISLDEAYRVRLE</sequence>
<dbReference type="Gene3D" id="3.40.50.300">
    <property type="entry name" value="P-loop containing nucleotide triphosphate hydrolases"/>
    <property type="match status" value="1"/>
</dbReference>
<dbReference type="Pfam" id="PF00437">
    <property type="entry name" value="T2SSE"/>
    <property type="match status" value="1"/>
</dbReference>
<evidence type="ECO:0000313" key="6">
    <source>
        <dbReference type="Proteomes" id="UP001595476"/>
    </source>
</evidence>
<protein>
    <submittedName>
        <fullName evidence="5">GspE/PulE family protein</fullName>
    </submittedName>
</protein>
<evidence type="ECO:0000256" key="2">
    <source>
        <dbReference type="ARBA" id="ARBA00022741"/>
    </source>
</evidence>
<dbReference type="RefSeq" id="WP_386721665.1">
    <property type="nucleotide sequence ID" value="NZ_JBHRSZ010000005.1"/>
</dbReference>
<dbReference type="CDD" id="cd01129">
    <property type="entry name" value="PulE-GspE-like"/>
    <property type="match status" value="1"/>
</dbReference>
<dbReference type="Proteomes" id="UP001595476">
    <property type="component" value="Unassembled WGS sequence"/>
</dbReference>
<dbReference type="SMART" id="SM00382">
    <property type="entry name" value="AAA"/>
    <property type="match status" value="1"/>
</dbReference>
<accession>A0ABV7HGW6</accession>
<dbReference type="InterPro" id="IPR003593">
    <property type="entry name" value="AAA+_ATPase"/>
</dbReference>
<name>A0ABV7HGW6_9GAMM</name>
<dbReference type="SUPFAM" id="SSF52540">
    <property type="entry name" value="P-loop containing nucleoside triphosphate hydrolases"/>
    <property type="match status" value="1"/>
</dbReference>
<dbReference type="Gene3D" id="3.30.300.160">
    <property type="entry name" value="Type II secretion system, protein E, N-terminal domain"/>
    <property type="match status" value="1"/>
</dbReference>
<organism evidence="5 6">
    <name type="scientific">Litoribrevibacter euphylliae</name>
    <dbReference type="NCBI Taxonomy" id="1834034"/>
    <lineage>
        <taxon>Bacteria</taxon>
        <taxon>Pseudomonadati</taxon>
        <taxon>Pseudomonadota</taxon>
        <taxon>Gammaproteobacteria</taxon>
        <taxon>Oceanospirillales</taxon>
        <taxon>Oceanospirillaceae</taxon>
        <taxon>Litoribrevibacter</taxon>
    </lineage>
</organism>
<evidence type="ECO:0000256" key="1">
    <source>
        <dbReference type="ARBA" id="ARBA00006611"/>
    </source>
</evidence>
<keyword evidence="6" id="KW-1185">Reference proteome</keyword>
<reference evidence="6" key="1">
    <citation type="journal article" date="2019" name="Int. J. Syst. Evol. Microbiol.">
        <title>The Global Catalogue of Microorganisms (GCM) 10K type strain sequencing project: providing services to taxonomists for standard genome sequencing and annotation.</title>
        <authorList>
            <consortium name="The Broad Institute Genomics Platform"/>
            <consortium name="The Broad Institute Genome Sequencing Center for Infectious Disease"/>
            <person name="Wu L."/>
            <person name="Ma J."/>
        </authorList>
    </citation>
    <scope>NUCLEOTIDE SEQUENCE [LARGE SCALE GENOMIC DNA]</scope>
    <source>
        <strain evidence="6">KCTC 52438</strain>
    </source>
</reference>
<comment type="caution">
    <text evidence="5">The sequence shown here is derived from an EMBL/GenBank/DDBJ whole genome shotgun (WGS) entry which is preliminary data.</text>
</comment>
<keyword evidence="3" id="KW-0067">ATP-binding</keyword>
<evidence type="ECO:0000313" key="5">
    <source>
        <dbReference type="EMBL" id="MFC3151974.1"/>
    </source>
</evidence>